<feature type="domain" description="ATP-grasp" evidence="6">
    <location>
        <begin position="116"/>
        <end position="317"/>
    </location>
</feature>
<dbReference type="PANTHER" id="PTHR18866">
    <property type="entry name" value="CARBOXYLASE:PYRUVATE/ACETYL-COA/PROPIONYL-COA CARBOXYLASE"/>
    <property type="match status" value="1"/>
</dbReference>
<dbReference type="Pfam" id="PF02785">
    <property type="entry name" value="Biotin_carb_C"/>
    <property type="match status" value="1"/>
</dbReference>
<dbReference type="InterPro" id="IPR050856">
    <property type="entry name" value="Biotin_carboxylase_complex"/>
</dbReference>
<dbReference type="GO" id="GO:0016874">
    <property type="term" value="F:ligase activity"/>
    <property type="evidence" value="ECO:0007669"/>
    <property type="project" value="UniProtKB-KW"/>
</dbReference>
<dbReference type="SUPFAM" id="SSF52440">
    <property type="entry name" value="PreATP-grasp domain"/>
    <property type="match status" value="1"/>
</dbReference>
<dbReference type="FunFam" id="3.40.50.20:FF:000010">
    <property type="entry name" value="Propionyl-CoA carboxylase subunit alpha"/>
    <property type="match status" value="1"/>
</dbReference>
<dbReference type="Pfam" id="PF00289">
    <property type="entry name" value="Biotin_carb_N"/>
    <property type="match status" value="1"/>
</dbReference>
<dbReference type="InterPro" id="IPR005482">
    <property type="entry name" value="Biotin_COase_C"/>
</dbReference>
<dbReference type="GO" id="GO:0005524">
    <property type="term" value="F:ATP binding"/>
    <property type="evidence" value="ECO:0007669"/>
    <property type="project" value="UniProtKB-UniRule"/>
</dbReference>
<evidence type="ECO:0000313" key="8">
    <source>
        <dbReference type="EMBL" id="BEQ14578.1"/>
    </source>
</evidence>
<dbReference type="PANTHER" id="PTHR18866:SF33">
    <property type="entry name" value="METHYLCROTONOYL-COA CARBOXYLASE SUBUNIT ALPHA, MITOCHONDRIAL-RELATED"/>
    <property type="match status" value="1"/>
</dbReference>
<dbReference type="SMART" id="SM00878">
    <property type="entry name" value="Biotin_carb_C"/>
    <property type="match status" value="1"/>
</dbReference>
<evidence type="ECO:0000256" key="2">
    <source>
        <dbReference type="ARBA" id="ARBA00022741"/>
    </source>
</evidence>
<dbReference type="AlphaFoldDB" id="A0AAU9EY11"/>
<evidence type="ECO:0000259" key="7">
    <source>
        <dbReference type="PROSITE" id="PS50979"/>
    </source>
</evidence>
<feature type="domain" description="Biotin carboxylation" evidence="7">
    <location>
        <begin position="1"/>
        <end position="446"/>
    </location>
</feature>
<name>A0AAU9EY11_9BACT</name>
<keyword evidence="3 5" id="KW-0067">ATP-binding</keyword>
<sequence>MINKLLIANRGEIVPRIIRTCREMGIATVAVHSEADKGAPFTAQADEAVNIGPANPAQSYLSIEAIIDAAKQTGADAVHPGYGFLSERGAFAQAVTDAGLTWVGPPPSVLKAISSKVYARKLAVEVGASVTPGTLDPVSGPEEVVAFGEQHGYPLFLKLDKGGGGKGIEKVSEPSQAAEVFKRACSIGAMAFGSPACYIETVVERPRHIEVQFIADQAGHVVCLGERECSIQRRHQKIIEEALSPVVDEATRAKLYADTAAIVKKMGYVGAGTLEGLRTKNGDHYFMEVNARLQVEHPVSEFLTGEDIVRRQLEVAMGRELPWTQSDILTQGHAIEARVYAEDPETFYPSPGVISRVVLPPVGDNLRVDHALADGCTVPPYYDPMLAKVIAYDQDRPKAIARLIEALKAFEVEGVKTTIPVNLKILEHLQFQAGEMDTSFIAEQLGLE</sequence>
<keyword evidence="1" id="KW-0436">Ligase</keyword>
<dbReference type="Gene3D" id="3.30.470.20">
    <property type="entry name" value="ATP-grasp fold, B domain"/>
    <property type="match status" value="1"/>
</dbReference>
<keyword evidence="9" id="KW-1185">Reference proteome</keyword>
<dbReference type="Pfam" id="PF02786">
    <property type="entry name" value="CPSase_L_D2"/>
    <property type="match status" value="1"/>
</dbReference>
<evidence type="ECO:0000256" key="1">
    <source>
        <dbReference type="ARBA" id="ARBA00022598"/>
    </source>
</evidence>
<protein>
    <submittedName>
        <fullName evidence="8">Acetyl-CoA carboxylase biotin carboxylase subunit</fullName>
    </submittedName>
</protein>
<reference evidence="9" key="1">
    <citation type="journal article" date="2023" name="Arch. Microbiol.">
        <title>Desulfoferula mesophilus gen. nov. sp. nov., a mesophilic sulfate-reducing bacterium isolated from a brackish lake sediment.</title>
        <authorList>
            <person name="Watanabe T."/>
            <person name="Yabe T."/>
            <person name="Tsuji J.M."/>
            <person name="Fukui M."/>
        </authorList>
    </citation>
    <scope>NUCLEOTIDE SEQUENCE [LARGE SCALE GENOMIC DNA]</scope>
    <source>
        <strain evidence="9">12FAK</strain>
    </source>
</reference>
<evidence type="ECO:0000313" key="9">
    <source>
        <dbReference type="Proteomes" id="UP001366166"/>
    </source>
</evidence>
<evidence type="ECO:0000256" key="4">
    <source>
        <dbReference type="ARBA" id="ARBA00023267"/>
    </source>
</evidence>
<dbReference type="InterPro" id="IPR005479">
    <property type="entry name" value="CPAse_ATP-bd"/>
</dbReference>
<evidence type="ECO:0000256" key="5">
    <source>
        <dbReference type="PROSITE-ProRule" id="PRU00409"/>
    </source>
</evidence>
<keyword evidence="2 5" id="KW-0547">Nucleotide-binding</keyword>
<dbReference type="Proteomes" id="UP001366166">
    <property type="component" value="Chromosome"/>
</dbReference>
<evidence type="ECO:0000259" key="6">
    <source>
        <dbReference type="PROSITE" id="PS50975"/>
    </source>
</evidence>
<dbReference type="InterPro" id="IPR016185">
    <property type="entry name" value="PreATP-grasp_dom_sf"/>
</dbReference>
<dbReference type="KEGG" id="dmp:FAK_16440"/>
<dbReference type="SUPFAM" id="SSF51246">
    <property type="entry name" value="Rudiment single hybrid motif"/>
    <property type="match status" value="1"/>
</dbReference>
<dbReference type="InterPro" id="IPR011054">
    <property type="entry name" value="Rudment_hybrid_motif"/>
</dbReference>
<proteinExistence type="predicted"/>
<dbReference type="InterPro" id="IPR011761">
    <property type="entry name" value="ATP-grasp"/>
</dbReference>
<dbReference type="GO" id="GO:0046872">
    <property type="term" value="F:metal ion binding"/>
    <property type="evidence" value="ECO:0007669"/>
    <property type="project" value="InterPro"/>
</dbReference>
<evidence type="ECO:0000256" key="3">
    <source>
        <dbReference type="ARBA" id="ARBA00022840"/>
    </source>
</evidence>
<dbReference type="EMBL" id="AP028679">
    <property type="protein sequence ID" value="BEQ14578.1"/>
    <property type="molecule type" value="Genomic_DNA"/>
</dbReference>
<dbReference type="PROSITE" id="PS50979">
    <property type="entry name" value="BC"/>
    <property type="match status" value="1"/>
</dbReference>
<dbReference type="InterPro" id="IPR005481">
    <property type="entry name" value="BC-like_N"/>
</dbReference>
<dbReference type="InterPro" id="IPR011764">
    <property type="entry name" value="Biotin_carboxylation_dom"/>
</dbReference>
<dbReference type="PROSITE" id="PS00867">
    <property type="entry name" value="CPSASE_2"/>
    <property type="match status" value="1"/>
</dbReference>
<keyword evidence="4" id="KW-0092">Biotin</keyword>
<dbReference type="PROSITE" id="PS50975">
    <property type="entry name" value="ATP_GRASP"/>
    <property type="match status" value="1"/>
</dbReference>
<accession>A0AAU9EY11</accession>
<gene>
    <name evidence="8" type="primary">accC</name>
    <name evidence="8" type="ORF">FAK_16440</name>
</gene>
<dbReference type="SUPFAM" id="SSF56059">
    <property type="entry name" value="Glutathione synthetase ATP-binding domain-like"/>
    <property type="match status" value="1"/>
</dbReference>
<organism evidence="8 9">
    <name type="scientific">Desulfoferula mesophila</name>
    <dbReference type="NCBI Taxonomy" id="3058419"/>
    <lineage>
        <taxon>Bacteria</taxon>
        <taxon>Pseudomonadati</taxon>
        <taxon>Thermodesulfobacteriota</taxon>
        <taxon>Desulfarculia</taxon>
        <taxon>Desulfarculales</taxon>
        <taxon>Desulfarculaceae</taxon>
        <taxon>Desulfoferula</taxon>
    </lineage>
</organism>
<dbReference type="RefSeq" id="WP_338606282.1">
    <property type="nucleotide sequence ID" value="NZ_AP028679.1"/>
</dbReference>